<evidence type="ECO:0000313" key="2">
    <source>
        <dbReference type="Proteomes" id="UP000887566"/>
    </source>
</evidence>
<sequence>MNTSVTSRMIEPKAKRPKVFVDDWDDDLQLSQADLDAIDRIPMTGAGTASTVAKARPIENMRKDARFSAAGLDATDILCASSHNDTRLLQQSSAFDDSFRPTDSSKELEELRKKLRSVTGERNILRNRIADHEVSKRALEMQIQKLEYSKKEVESTAKVSLEQLEKQKLDEIRFKDQEIERERERWKRERAELTMFNDSQLSTVSQSQVPTTPSSIVRTRKVVVTSASKSTFGPDHGSFFGSSSTSRFRPVRAPFSAPSQRVPFSVASQRVPSNDVVESSIVVDQNRPPTIPTVESSVQTDALPAPVDSPQVHRAPQRGCVITEYLMERQLMKLMEISLNNDSITTSDSPSDSDEEEPFHLRNIMERIIGGDSLSELLVNQQSVDSEQN</sequence>
<evidence type="ECO:0000313" key="3">
    <source>
        <dbReference type="WBParaSite" id="PSAMB.scaffold358size54778.g5050.t1"/>
    </source>
</evidence>
<accession>A0A914WAT9</accession>
<dbReference type="WBParaSite" id="PSAMB.scaffold358size54778.g5050.t1">
    <property type="protein sequence ID" value="PSAMB.scaffold358size54778.g5050.t1"/>
    <property type="gene ID" value="PSAMB.scaffold358size54778.g5050"/>
</dbReference>
<name>A0A914WAT9_9BILA</name>
<evidence type="ECO:0000256" key="1">
    <source>
        <dbReference type="SAM" id="Coils"/>
    </source>
</evidence>
<feature type="coiled-coil region" evidence="1">
    <location>
        <begin position="108"/>
        <end position="189"/>
    </location>
</feature>
<dbReference type="Proteomes" id="UP000887566">
    <property type="component" value="Unplaced"/>
</dbReference>
<protein>
    <submittedName>
        <fullName evidence="3">Uncharacterized protein</fullName>
    </submittedName>
</protein>
<reference evidence="3" key="1">
    <citation type="submission" date="2022-11" db="UniProtKB">
        <authorList>
            <consortium name="WormBaseParasite"/>
        </authorList>
    </citation>
    <scope>IDENTIFICATION</scope>
</reference>
<keyword evidence="1" id="KW-0175">Coiled coil</keyword>
<dbReference type="AlphaFoldDB" id="A0A914WAT9"/>
<proteinExistence type="predicted"/>
<organism evidence="2 3">
    <name type="scientific">Plectus sambesii</name>
    <dbReference type="NCBI Taxonomy" id="2011161"/>
    <lineage>
        <taxon>Eukaryota</taxon>
        <taxon>Metazoa</taxon>
        <taxon>Ecdysozoa</taxon>
        <taxon>Nematoda</taxon>
        <taxon>Chromadorea</taxon>
        <taxon>Plectida</taxon>
        <taxon>Plectina</taxon>
        <taxon>Plectoidea</taxon>
        <taxon>Plectidae</taxon>
        <taxon>Plectus</taxon>
    </lineage>
</organism>
<keyword evidence="2" id="KW-1185">Reference proteome</keyword>